<dbReference type="InterPro" id="IPR017896">
    <property type="entry name" value="4Fe4S_Fe-S-bd"/>
</dbReference>
<dbReference type="Pfam" id="PF11614">
    <property type="entry name" value="FixG_C"/>
    <property type="match status" value="1"/>
</dbReference>
<dbReference type="PROSITE" id="PS51379">
    <property type="entry name" value="4FE4S_FER_2"/>
    <property type="match status" value="1"/>
</dbReference>
<protein>
    <submittedName>
        <fullName evidence="9">Cytochrome c oxidase accessory protein CcoG</fullName>
    </submittedName>
</protein>
<keyword evidence="3" id="KW-0479">Metal-binding</keyword>
<evidence type="ECO:0000256" key="1">
    <source>
        <dbReference type="ARBA" id="ARBA00022448"/>
    </source>
</evidence>
<evidence type="ECO:0000313" key="10">
    <source>
        <dbReference type="Proteomes" id="UP001195963"/>
    </source>
</evidence>
<dbReference type="InterPro" id="IPR017900">
    <property type="entry name" value="4Fe4S_Fe_S_CS"/>
</dbReference>
<dbReference type="Gene3D" id="2.60.40.10">
    <property type="entry name" value="Immunoglobulins"/>
    <property type="match status" value="1"/>
</dbReference>
<dbReference type="RefSeq" id="WP_220111444.1">
    <property type="nucleotide sequence ID" value="NZ_JAHZST010000020.1"/>
</dbReference>
<dbReference type="NCBIfam" id="TIGR02745">
    <property type="entry name" value="ccoG_rdxA_fixG"/>
    <property type="match status" value="1"/>
</dbReference>
<feature type="transmembrane region" description="Helical" evidence="7">
    <location>
        <begin position="51"/>
        <end position="67"/>
    </location>
</feature>
<proteinExistence type="predicted"/>
<gene>
    <name evidence="9" type="primary">ccoG</name>
    <name evidence="9" type="ORF">K0625_21095</name>
</gene>
<dbReference type="InterPro" id="IPR013783">
    <property type="entry name" value="Ig-like_fold"/>
</dbReference>
<dbReference type="Proteomes" id="UP001195963">
    <property type="component" value="Unassembled WGS sequence"/>
</dbReference>
<evidence type="ECO:0000256" key="4">
    <source>
        <dbReference type="ARBA" id="ARBA00022982"/>
    </source>
</evidence>
<dbReference type="PANTHER" id="PTHR30176">
    <property type="entry name" value="FERREDOXIN-TYPE PROTEIN NAPH"/>
    <property type="match status" value="1"/>
</dbReference>
<keyword evidence="6" id="KW-0411">Iron-sulfur</keyword>
<organism evidence="9 10">
    <name type="scientific">Shewanella nanhaiensis</name>
    <dbReference type="NCBI Taxonomy" id="2864872"/>
    <lineage>
        <taxon>Bacteria</taxon>
        <taxon>Pseudomonadati</taxon>
        <taxon>Pseudomonadota</taxon>
        <taxon>Gammaproteobacteria</taxon>
        <taxon>Alteromonadales</taxon>
        <taxon>Shewanellaceae</taxon>
        <taxon>Shewanella</taxon>
    </lineage>
</organism>
<evidence type="ECO:0000256" key="7">
    <source>
        <dbReference type="SAM" id="Phobius"/>
    </source>
</evidence>
<dbReference type="InterPro" id="IPR032879">
    <property type="entry name" value="FixG_C"/>
</dbReference>
<feature type="transmembrane region" description="Helical" evidence="7">
    <location>
        <begin position="94"/>
        <end position="115"/>
    </location>
</feature>
<dbReference type="EMBL" id="JAHZST010000020">
    <property type="protein sequence ID" value="MBW8186123.1"/>
    <property type="molecule type" value="Genomic_DNA"/>
</dbReference>
<dbReference type="InterPro" id="IPR014116">
    <property type="entry name" value="Cyt_c_oxidase_cbb3_FixG"/>
</dbReference>
<comment type="caution">
    <text evidence="9">The sequence shown here is derived from an EMBL/GenBank/DDBJ whole genome shotgun (WGS) entry which is preliminary data.</text>
</comment>
<evidence type="ECO:0000256" key="5">
    <source>
        <dbReference type="ARBA" id="ARBA00023004"/>
    </source>
</evidence>
<evidence type="ECO:0000259" key="8">
    <source>
        <dbReference type="PROSITE" id="PS51379"/>
    </source>
</evidence>
<keyword evidence="4" id="KW-0249">Electron transport</keyword>
<keyword evidence="1" id="KW-0813">Transport</keyword>
<keyword evidence="7" id="KW-0812">Transmembrane</keyword>
<accession>A0ABS7E8V2</accession>
<keyword evidence="7" id="KW-0472">Membrane</keyword>
<evidence type="ECO:0000256" key="6">
    <source>
        <dbReference type="ARBA" id="ARBA00023014"/>
    </source>
</evidence>
<evidence type="ECO:0000256" key="3">
    <source>
        <dbReference type="ARBA" id="ARBA00022723"/>
    </source>
</evidence>
<feature type="domain" description="4Fe-4S ferredoxin-type" evidence="8">
    <location>
        <begin position="266"/>
        <end position="294"/>
    </location>
</feature>
<keyword evidence="5" id="KW-0408">Iron</keyword>
<evidence type="ECO:0000313" key="9">
    <source>
        <dbReference type="EMBL" id="MBW8186123.1"/>
    </source>
</evidence>
<reference evidence="9 10" key="1">
    <citation type="submission" date="2021-07" db="EMBL/GenBank/DDBJ databases">
        <title>Shewanella sp. nov, isolated from SCS.</title>
        <authorList>
            <person name="Cao W.R."/>
        </authorList>
    </citation>
    <scope>NUCLEOTIDE SEQUENCE [LARGE SCALE GENOMIC DNA]</scope>
    <source>
        <strain evidence="9 10">NR704-98</strain>
    </source>
</reference>
<dbReference type="SUPFAM" id="SSF54862">
    <property type="entry name" value="4Fe-4S ferredoxins"/>
    <property type="match status" value="1"/>
</dbReference>
<evidence type="ECO:0000256" key="2">
    <source>
        <dbReference type="ARBA" id="ARBA00022485"/>
    </source>
</evidence>
<dbReference type="Pfam" id="PF12801">
    <property type="entry name" value="Fer4_5"/>
    <property type="match status" value="1"/>
</dbReference>
<keyword evidence="2" id="KW-0004">4Fe-4S</keyword>
<feature type="transmembrane region" description="Helical" evidence="7">
    <location>
        <begin position="192"/>
        <end position="216"/>
    </location>
</feature>
<dbReference type="Pfam" id="PF13746">
    <property type="entry name" value="Fer4_18"/>
    <property type="match status" value="1"/>
</dbReference>
<keyword evidence="7" id="KW-1133">Transmembrane helix</keyword>
<dbReference type="InterPro" id="IPR051684">
    <property type="entry name" value="Electron_Trans/Redox"/>
</dbReference>
<dbReference type="PANTHER" id="PTHR30176:SF3">
    <property type="entry name" value="FERREDOXIN-TYPE PROTEIN NAPH"/>
    <property type="match status" value="1"/>
</dbReference>
<name>A0ABS7E8V2_9GAMM</name>
<feature type="transmembrane region" description="Helical" evidence="7">
    <location>
        <begin position="343"/>
        <end position="362"/>
    </location>
</feature>
<sequence length="480" mass="55172">MSTESNKKDYSKANRIKIHQPDANKADRFNPRNRIYVRAVEGLWSRLRTRLGWVAMLFFLILPWIPWGDRQAVWFNLAEQKFHIFGLTIWPQDLTLLAALLMIAAFGLFFVTTYLGRVWCGYTCPQTVWTFIFIWFEEKLEGARNKRMKLDQMPWSFNKLWRKTAKHASWVFISLITAMTFVSYFVPTREVYVDVFTLSASGGIYFWVVLFTLATYGNAGWMREIMCIHMCPYARFQAAMFDKNTYIVGYDTKRGESRGPRSRKADPKEMGLGDCIDCDLCVQVCPTGIDIRNGLQYECINCGACIDACDTTMERMGYDKGLIAYTTENKLDGIKEKVLRPKLVGYGVVLTVMILIFVYASATIAPVRVDVIRDRNQLFRENNEGLIENTFTLKILNKTEQEHHYQLSVEGLPEYIWYGAQEVKIDGGEVLTLPISVAVDPVDLSRTMTKINFKVVAEPSSTDSNSEKIEATQESRFFSN</sequence>
<feature type="transmembrane region" description="Helical" evidence="7">
    <location>
        <begin position="168"/>
        <end position="186"/>
    </location>
</feature>
<keyword evidence="10" id="KW-1185">Reference proteome</keyword>
<dbReference type="PROSITE" id="PS00198">
    <property type="entry name" value="4FE4S_FER_1"/>
    <property type="match status" value="1"/>
</dbReference>